<feature type="compositionally biased region" description="Low complexity" evidence="1">
    <location>
        <begin position="31"/>
        <end position="43"/>
    </location>
</feature>
<gene>
    <name evidence="2" type="ORF">EYF80_059119</name>
</gene>
<comment type="caution">
    <text evidence="2">The sequence shown here is derived from an EMBL/GenBank/DDBJ whole genome shotgun (WGS) entry which is preliminary data.</text>
</comment>
<dbReference type="AlphaFoldDB" id="A0A4Z2EPL1"/>
<evidence type="ECO:0000313" key="3">
    <source>
        <dbReference type="Proteomes" id="UP000314294"/>
    </source>
</evidence>
<organism evidence="2 3">
    <name type="scientific">Liparis tanakae</name>
    <name type="common">Tanaka's snailfish</name>
    <dbReference type="NCBI Taxonomy" id="230148"/>
    <lineage>
        <taxon>Eukaryota</taxon>
        <taxon>Metazoa</taxon>
        <taxon>Chordata</taxon>
        <taxon>Craniata</taxon>
        <taxon>Vertebrata</taxon>
        <taxon>Euteleostomi</taxon>
        <taxon>Actinopterygii</taxon>
        <taxon>Neopterygii</taxon>
        <taxon>Teleostei</taxon>
        <taxon>Neoteleostei</taxon>
        <taxon>Acanthomorphata</taxon>
        <taxon>Eupercaria</taxon>
        <taxon>Perciformes</taxon>
        <taxon>Cottioidei</taxon>
        <taxon>Cottales</taxon>
        <taxon>Liparidae</taxon>
        <taxon>Liparis</taxon>
    </lineage>
</organism>
<accession>A0A4Z2EPL1</accession>
<evidence type="ECO:0000256" key="1">
    <source>
        <dbReference type="SAM" id="MobiDB-lite"/>
    </source>
</evidence>
<sequence>MIVWRKLRGGGLRGVQGHHGDSVGALRESPEASAAAGEPCARRPVSSGRPWVRLGAFGGGGEGRGEGGVGEAGGGGGEQPGERGSRWRYGWWRWRWRRVGEGGESIALRSEEVGLAPPPPQAMTSDPGAGC</sequence>
<feature type="region of interest" description="Disordered" evidence="1">
    <location>
        <begin position="13"/>
        <end position="85"/>
    </location>
</feature>
<proteinExistence type="predicted"/>
<name>A0A4Z2EPL1_9TELE</name>
<reference evidence="2 3" key="1">
    <citation type="submission" date="2019-03" db="EMBL/GenBank/DDBJ databases">
        <title>First draft genome of Liparis tanakae, snailfish: a comprehensive survey of snailfish specific genes.</title>
        <authorList>
            <person name="Kim W."/>
            <person name="Song I."/>
            <person name="Jeong J.-H."/>
            <person name="Kim D."/>
            <person name="Kim S."/>
            <person name="Ryu S."/>
            <person name="Song J.Y."/>
            <person name="Lee S.K."/>
        </authorList>
    </citation>
    <scope>NUCLEOTIDE SEQUENCE [LARGE SCALE GENOMIC DNA]</scope>
    <source>
        <tissue evidence="2">Muscle</tissue>
    </source>
</reference>
<dbReference type="Proteomes" id="UP000314294">
    <property type="component" value="Unassembled WGS sequence"/>
</dbReference>
<protein>
    <submittedName>
        <fullName evidence="2">Uncharacterized protein</fullName>
    </submittedName>
</protein>
<dbReference type="EMBL" id="SRLO01004182">
    <property type="protein sequence ID" value="TNN30729.1"/>
    <property type="molecule type" value="Genomic_DNA"/>
</dbReference>
<feature type="region of interest" description="Disordered" evidence="1">
    <location>
        <begin position="109"/>
        <end position="131"/>
    </location>
</feature>
<feature type="compositionally biased region" description="Gly residues" evidence="1">
    <location>
        <begin position="56"/>
        <end position="79"/>
    </location>
</feature>
<evidence type="ECO:0000313" key="2">
    <source>
        <dbReference type="EMBL" id="TNN30729.1"/>
    </source>
</evidence>
<keyword evidence="3" id="KW-1185">Reference proteome</keyword>